<dbReference type="RefSeq" id="XP_013356565.1">
    <property type="nucleotide sequence ID" value="XM_013501111.1"/>
</dbReference>
<accession>U6KCQ4</accession>
<evidence type="ECO:0000313" key="1">
    <source>
        <dbReference type="EMBL" id="CDJ34002.1"/>
    </source>
</evidence>
<dbReference type="OrthoDB" id="349550at2759"/>
<dbReference type="GeneID" id="25383016"/>
<dbReference type="EMBL" id="HG685946">
    <property type="protein sequence ID" value="CDJ34002.1"/>
    <property type="molecule type" value="Genomic_DNA"/>
</dbReference>
<organism evidence="1 2">
    <name type="scientific">Eimeria mitis</name>
    <dbReference type="NCBI Taxonomy" id="44415"/>
    <lineage>
        <taxon>Eukaryota</taxon>
        <taxon>Sar</taxon>
        <taxon>Alveolata</taxon>
        <taxon>Apicomplexa</taxon>
        <taxon>Conoidasida</taxon>
        <taxon>Coccidia</taxon>
        <taxon>Eucoccidiorida</taxon>
        <taxon>Eimeriorina</taxon>
        <taxon>Eimeriidae</taxon>
        <taxon>Eimeria</taxon>
    </lineage>
</organism>
<sequence>MNPPPLLSRALQREGLLPLTSCRIEVFLYNRPLLCSPLEPLICNLEELQQMYREAEAATQLGASIKLFEDFLRRGLHDKATKILSSIQHTSFSHGLQGEAKAAVMRLCCSSNSPRSSLQQQLQQACSSETETEQQQQQQQLLLLSPREKKQKEKEKLRNLQRQWEDIQIVREALMKLCGDTERQQEMITKFTENILQGFLGY</sequence>
<dbReference type="VEuPathDB" id="ToxoDB:EMH_0087080"/>
<proteinExistence type="predicted"/>
<dbReference type="AlphaFoldDB" id="U6KCQ4"/>
<name>U6KCQ4_9EIME</name>
<evidence type="ECO:0000313" key="2">
    <source>
        <dbReference type="Proteomes" id="UP000030744"/>
    </source>
</evidence>
<protein>
    <submittedName>
        <fullName evidence="1">Uncharacterized protein</fullName>
    </submittedName>
</protein>
<dbReference type="Proteomes" id="UP000030744">
    <property type="component" value="Unassembled WGS sequence"/>
</dbReference>
<reference evidence="1" key="2">
    <citation type="submission" date="2013-10" db="EMBL/GenBank/DDBJ databases">
        <authorList>
            <person name="Aslett M."/>
        </authorList>
    </citation>
    <scope>NUCLEOTIDE SEQUENCE [LARGE SCALE GENOMIC DNA]</scope>
    <source>
        <strain evidence="1">Houghton</strain>
    </source>
</reference>
<reference evidence="1" key="1">
    <citation type="submission" date="2013-10" db="EMBL/GenBank/DDBJ databases">
        <title>Genomic analysis of the causative agents of coccidiosis in chickens.</title>
        <authorList>
            <person name="Reid A.J."/>
            <person name="Blake D."/>
            <person name="Billington K."/>
            <person name="Browne H."/>
            <person name="Dunn M."/>
            <person name="Hung S."/>
            <person name="Kawahara F."/>
            <person name="Miranda-Saavedra D."/>
            <person name="Mourier T."/>
            <person name="Nagra H."/>
            <person name="Otto T.D."/>
            <person name="Rawlings N."/>
            <person name="Sanchez A."/>
            <person name="Sanders M."/>
            <person name="Subramaniam C."/>
            <person name="Tay Y."/>
            <person name="Dear P."/>
            <person name="Doerig C."/>
            <person name="Gruber A."/>
            <person name="Parkinson J."/>
            <person name="Shirley M."/>
            <person name="Wan K.L."/>
            <person name="Berriman M."/>
            <person name="Tomley F."/>
            <person name="Pain A."/>
        </authorList>
    </citation>
    <scope>NUCLEOTIDE SEQUENCE [LARGE SCALE GENOMIC DNA]</scope>
    <source>
        <strain evidence="1">Houghton</strain>
    </source>
</reference>
<keyword evidence="2" id="KW-1185">Reference proteome</keyword>
<gene>
    <name evidence="1" type="ORF">EMH_0087080</name>
</gene>